<evidence type="ECO:0000313" key="1">
    <source>
        <dbReference type="EMBL" id="OGK73294.1"/>
    </source>
</evidence>
<evidence type="ECO:0000313" key="2">
    <source>
        <dbReference type="Proteomes" id="UP000177050"/>
    </source>
</evidence>
<dbReference type="AlphaFoldDB" id="A0A1F7KZS6"/>
<proteinExistence type="predicted"/>
<name>A0A1F7KZS6_9BACT</name>
<accession>A0A1F7KZS6</accession>
<reference evidence="1 2" key="1">
    <citation type="journal article" date="2016" name="Nat. Commun.">
        <title>Thousands of microbial genomes shed light on interconnected biogeochemical processes in an aquifer system.</title>
        <authorList>
            <person name="Anantharaman K."/>
            <person name="Brown C.T."/>
            <person name="Hug L.A."/>
            <person name="Sharon I."/>
            <person name="Castelle C.J."/>
            <person name="Probst A.J."/>
            <person name="Thomas B.C."/>
            <person name="Singh A."/>
            <person name="Wilkins M.J."/>
            <person name="Karaoz U."/>
            <person name="Brodie E.L."/>
            <person name="Williams K.H."/>
            <person name="Hubbard S.S."/>
            <person name="Banfield J.F."/>
        </authorList>
    </citation>
    <scope>NUCLEOTIDE SEQUENCE [LARGE SCALE GENOMIC DNA]</scope>
</reference>
<dbReference type="EMBL" id="MGBR01000001">
    <property type="protein sequence ID" value="OGK73294.1"/>
    <property type="molecule type" value="Genomic_DNA"/>
</dbReference>
<gene>
    <name evidence="1" type="ORF">A3K52_00660</name>
</gene>
<protein>
    <submittedName>
        <fullName evidence="1">Uncharacterized protein</fullName>
    </submittedName>
</protein>
<comment type="caution">
    <text evidence="1">The sequence shown here is derived from an EMBL/GenBank/DDBJ whole genome shotgun (WGS) entry which is preliminary data.</text>
</comment>
<dbReference type="Proteomes" id="UP000177050">
    <property type="component" value="Unassembled WGS sequence"/>
</dbReference>
<sequence>MKNIILGLIIAAVVGGVIFFYKNSTKKDSEIVAPPISSQSLVSPVRLAEINGYVTSIQGNEVTIANEIGVKEITEEERARRQKLTQEERQALKAQESANLTKKAVNITIPVGIGIVKGSGAADGTNIKAEMSEITKGVYVSIWKAGDKIEFVKLKGVSTQ</sequence>
<organism evidence="1 2">
    <name type="scientific">Candidatus Roizmanbacteria bacterium RIFOXYD1_FULL_38_12</name>
    <dbReference type="NCBI Taxonomy" id="1802093"/>
    <lineage>
        <taxon>Bacteria</taxon>
        <taxon>Candidatus Roizmaniibacteriota</taxon>
    </lineage>
</organism>